<sequence>MGAISEENLRATPLAYTHKKRLENLAFYKKILICRGDSLHWYWIMYCIYECSDKYMYLMILIGILSIVF</sequence>
<accession>A0A1I1T4T1</accession>
<name>A0A1I1T4T1_9GAMM</name>
<dbReference type="Proteomes" id="UP000198862">
    <property type="component" value="Unassembled WGS sequence"/>
</dbReference>
<organism evidence="1 2">
    <name type="scientific">Pseudoalteromonas denitrificans DSM 6059</name>
    <dbReference type="NCBI Taxonomy" id="1123010"/>
    <lineage>
        <taxon>Bacteria</taxon>
        <taxon>Pseudomonadati</taxon>
        <taxon>Pseudomonadota</taxon>
        <taxon>Gammaproteobacteria</taxon>
        <taxon>Alteromonadales</taxon>
        <taxon>Pseudoalteromonadaceae</taxon>
        <taxon>Pseudoalteromonas</taxon>
    </lineage>
</organism>
<protein>
    <submittedName>
        <fullName evidence="1">Uncharacterized protein</fullName>
    </submittedName>
</protein>
<proteinExistence type="predicted"/>
<evidence type="ECO:0000313" key="2">
    <source>
        <dbReference type="Proteomes" id="UP000198862"/>
    </source>
</evidence>
<dbReference type="EMBL" id="FOLO01000066">
    <property type="protein sequence ID" value="SFD53654.1"/>
    <property type="molecule type" value="Genomic_DNA"/>
</dbReference>
<dbReference type="AlphaFoldDB" id="A0A1I1T4T1"/>
<evidence type="ECO:0000313" key="1">
    <source>
        <dbReference type="EMBL" id="SFD53654.1"/>
    </source>
</evidence>
<gene>
    <name evidence="1" type="ORF">SAMN02745724_04787</name>
</gene>
<keyword evidence="2" id="KW-1185">Reference proteome</keyword>
<reference evidence="1 2" key="1">
    <citation type="submission" date="2016-10" db="EMBL/GenBank/DDBJ databases">
        <authorList>
            <person name="de Groot N.N."/>
        </authorList>
    </citation>
    <scope>NUCLEOTIDE SEQUENCE [LARGE SCALE GENOMIC DNA]</scope>
    <source>
        <strain evidence="1 2">DSM 6059</strain>
    </source>
</reference>